<evidence type="ECO:0000313" key="2">
    <source>
        <dbReference type="Proteomes" id="UP001187343"/>
    </source>
</evidence>
<keyword evidence="2" id="KW-1185">Reference proteome</keyword>
<proteinExistence type="predicted"/>
<evidence type="ECO:0000313" key="1">
    <source>
        <dbReference type="EMBL" id="KAK2917167.1"/>
    </source>
</evidence>
<sequence>MDDIISVLCAEIRRTVGFLYENHTNNPDCDQSWYSENRLIADPSHPQILIDPAISVSSDRLVTSRCVNLIHKIICHSADGTPFRLEIEFRVRNETAVTPNSDDLYTVTPDLQPTGLHVKISSGDKDFQLSDLFRSQSIFVTPEIIQKAGILKLMSRRSSDLMKMKVFLSGILKLMSKRSSDLMRMNLHLL</sequence>
<gene>
    <name evidence="1" type="ORF">Q8A67_001541</name>
</gene>
<dbReference type="AlphaFoldDB" id="A0AA88TXV4"/>
<dbReference type="Proteomes" id="UP001187343">
    <property type="component" value="Unassembled WGS sequence"/>
</dbReference>
<protein>
    <submittedName>
        <fullName evidence="1">Uncharacterized protein</fullName>
    </submittedName>
</protein>
<comment type="caution">
    <text evidence="1">The sequence shown here is derived from an EMBL/GenBank/DDBJ whole genome shotgun (WGS) entry which is preliminary data.</text>
</comment>
<name>A0AA88TXV4_9TELE</name>
<accession>A0AA88TXV4</accession>
<dbReference type="EMBL" id="JAUYZG010000001">
    <property type="protein sequence ID" value="KAK2917167.1"/>
    <property type="molecule type" value="Genomic_DNA"/>
</dbReference>
<reference evidence="1" key="1">
    <citation type="submission" date="2023-08" db="EMBL/GenBank/DDBJ databases">
        <title>Chromosome-level Genome Assembly of mud carp (Cirrhinus molitorella).</title>
        <authorList>
            <person name="Liu H."/>
        </authorList>
    </citation>
    <scope>NUCLEOTIDE SEQUENCE</scope>
    <source>
        <strain evidence="1">Prfri</strain>
        <tissue evidence="1">Muscle</tissue>
    </source>
</reference>
<organism evidence="1 2">
    <name type="scientific">Cirrhinus molitorella</name>
    <name type="common">mud carp</name>
    <dbReference type="NCBI Taxonomy" id="172907"/>
    <lineage>
        <taxon>Eukaryota</taxon>
        <taxon>Metazoa</taxon>
        <taxon>Chordata</taxon>
        <taxon>Craniata</taxon>
        <taxon>Vertebrata</taxon>
        <taxon>Euteleostomi</taxon>
        <taxon>Actinopterygii</taxon>
        <taxon>Neopterygii</taxon>
        <taxon>Teleostei</taxon>
        <taxon>Ostariophysi</taxon>
        <taxon>Cypriniformes</taxon>
        <taxon>Cyprinidae</taxon>
        <taxon>Labeoninae</taxon>
        <taxon>Labeonini</taxon>
        <taxon>Cirrhinus</taxon>
    </lineage>
</organism>